<dbReference type="Proteomes" id="UP000792457">
    <property type="component" value="Unassembled WGS sequence"/>
</dbReference>
<feature type="coiled-coil region" evidence="1">
    <location>
        <begin position="9"/>
        <end position="64"/>
    </location>
</feature>
<keyword evidence="3" id="KW-1185">Reference proteome</keyword>
<dbReference type="AlphaFoldDB" id="A0A8K0NYS3"/>
<proteinExistence type="predicted"/>
<evidence type="ECO:0000256" key="1">
    <source>
        <dbReference type="SAM" id="Coils"/>
    </source>
</evidence>
<keyword evidence="1" id="KW-0175">Coiled coil</keyword>
<organism evidence="2 3">
    <name type="scientific">Ladona fulva</name>
    <name type="common">Scarce chaser dragonfly</name>
    <name type="synonym">Libellula fulva</name>
    <dbReference type="NCBI Taxonomy" id="123851"/>
    <lineage>
        <taxon>Eukaryota</taxon>
        <taxon>Metazoa</taxon>
        <taxon>Ecdysozoa</taxon>
        <taxon>Arthropoda</taxon>
        <taxon>Hexapoda</taxon>
        <taxon>Insecta</taxon>
        <taxon>Pterygota</taxon>
        <taxon>Palaeoptera</taxon>
        <taxon>Odonata</taxon>
        <taxon>Epiprocta</taxon>
        <taxon>Anisoptera</taxon>
        <taxon>Libelluloidea</taxon>
        <taxon>Libellulidae</taxon>
        <taxon>Ladona</taxon>
    </lineage>
</organism>
<reference evidence="2" key="1">
    <citation type="submission" date="2013-04" db="EMBL/GenBank/DDBJ databases">
        <authorList>
            <person name="Qu J."/>
            <person name="Murali S.C."/>
            <person name="Bandaranaike D."/>
            <person name="Bellair M."/>
            <person name="Blankenburg K."/>
            <person name="Chao H."/>
            <person name="Dinh H."/>
            <person name="Doddapaneni H."/>
            <person name="Downs B."/>
            <person name="Dugan-Rocha S."/>
            <person name="Elkadiri S."/>
            <person name="Gnanaolivu R.D."/>
            <person name="Hernandez B."/>
            <person name="Javaid M."/>
            <person name="Jayaseelan J.C."/>
            <person name="Lee S."/>
            <person name="Li M."/>
            <person name="Ming W."/>
            <person name="Munidasa M."/>
            <person name="Muniz J."/>
            <person name="Nguyen L."/>
            <person name="Ongeri F."/>
            <person name="Osuji N."/>
            <person name="Pu L.-L."/>
            <person name="Puazo M."/>
            <person name="Qu C."/>
            <person name="Quiroz J."/>
            <person name="Raj R."/>
            <person name="Weissenberger G."/>
            <person name="Xin Y."/>
            <person name="Zou X."/>
            <person name="Han Y."/>
            <person name="Richards S."/>
            <person name="Worley K."/>
            <person name="Muzny D."/>
            <person name="Gibbs R."/>
        </authorList>
    </citation>
    <scope>NUCLEOTIDE SEQUENCE</scope>
    <source>
        <strain evidence="2">Sampled in the wild</strain>
    </source>
</reference>
<evidence type="ECO:0000313" key="2">
    <source>
        <dbReference type="EMBL" id="KAG8229400.1"/>
    </source>
</evidence>
<accession>A0A8K0NYS3</accession>
<sequence>MNDALSEEKHEMCALEKEIEKELEEIERLKEKIVSSPDTVSRTIAELSMKKKDMESDQAHLRNRAKQMMLLDSNLEQIASMIQSKLPQVDDLSANLIFLRDLENGLIEDEAAVKSAKEKFDTYAGRCQAVEMDCAHLEQEMKHFQVKSVEERTSLEESIQQALKQKAEAEHKQIEHGAQQVVLAQEICQLKEEIKDVERDEKDFIKYFNEMEDKMYDAVRIFKKLLNEEARRSLQE</sequence>
<dbReference type="EMBL" id="KZ308428">
    <property type="protein sequence ID" value="KAG8229400.1"/>
    <property type="molecule type" value="Genomic_DNA"/>
</dbReference>
<comment type="caution">
    <text evidence="2">The sequence shown here is derived from an EMBL/GenBank/DDBJ whole genome shotgun (WGS) entry which is preliminary data.</text>
</comment>
<reference evidence="2" key="2">
    <citation type="submission" date="2017-10" db="EMBL/GenBank/DDBJ databases">
        <title>Ladona fulva Genome sequencing and assembly.</title>
        <authorList>
            <person name="Murali S."/>
            <person name="Richards S."/>
            <person name="Bandaranaike D."/>
            <person name="Bellair M."/>
            <person name="Blankenburg K."/>
            <person name="Chao H."/>
            <person name="Dinh H."/>
            <person name="Doddapaneni H."/>
            <person name="Dugan-Rocha S."/>
            <person name="Elkadiri S."/>
            <person name="Gnanaolivu R."/>
            <person name="Hernandez B."/>
            <person name="Skinner E."/>
            <person name="Javaid M."/>
            <person name="Lee S."/>
            <person name="Li M."/>
            <person name="Ming W."/>
            <person name="Munidasa M."/>
            <person name="Muniz J."/>
            <person name="Nguyen L."/>
            <person name="Hughes D."/>
            <person name="Osuji N."/>
            <person name="Pu L.-L."/>
            <person name="Puazo M."/>
            <person name="Qu C."/>
            <person name="Quiroz J."/>
            <person name="Raj R."/>
            <person name="Weissenberger G."/>
            <person name="Xin Y."/>
            <person name="Zou X."/>
            <person name="Han Y."/>
            <person name="Worley K."/>
            <person name="Muzny D."/>
            <person name="Gibbs R."/>
        </authorList>
    </citation>
    <scope>NUCLEOTIDE SEQUENCE</scope>
    <source>
        <strain evidence="2">Sampled in the wild</strain>
    </source>
</reference>
<name>A0A8K0NYS3_LADFU</name>
<evidence type="ECO:0000313" key="3">
    <source>
        <dbReference type="Proteomes" id="UP000792457"/>
    </source>
</evidence>
<gene>
    <name evidence="2" type="ORF">J437_LFUL000921</name>
</gene>
<protein>
    <submittedName>
        <fullName evidence="2">Uncharacterized protein</fullName>
    </submittedName>
</protein>